<accession>A0A074YAN6</accession>
<dbReference type="InterPro" id="IPR004001">
    <property type="entry name" value="Actin_CS"/>
</dbReference>
<comment type="similarity">
    <text evidence="1">Belongs to the actin family.</text>
</comment>
<dbReference type="PROSITE" id="PS00432">
    <property type="entry name" value="ACTINS_2"/>
    <property type="match status" value="1"/>
</dbReference>
<dbReference type="FunCoup" id="A0A074YAN6">
    <property type="interactions" value="288"/>
</dbReference>
<dbReference type="InParanoid" id="A0A074YAN6"/>
<evidence type="ECO:0000256" key="2">
    <source>
        <dbReference type="SAM" id="MobiDB-lite"/>
    </source>
</evidence>
<evidence type="ECO:0008006" key="5">
    <source>
        <dbReference type="Google" id="ProtNLM"/>
    </source>
</evidence>
<gene>
    <name evidence="3" type="ORF">AUEXF2481DRAFT_44416</name>
</gene>
<dbReference type="Proteomes" id="UP000030641">
    <property type="component" value="Unassembled WGS sequence"/>
</dbReference>
<dbReference type="Pfam" id="PF00022">
    <property type="entry name" value="Actin"/>
    <property type="match status" value="1"/>
</dbReference>
<dbReference type="FunFam" id="3.30.420.40:FF:000058">
    <property type="entry name" value="Putative actin-related protein 5"/>
    <property type="match status" value="1"/>
</dbReference>
<evidence type="ECO:0000313" key="3">
    <source>
        <dbReference type="EMBL" id="KEQ91212.1"/>
    </source>
</evidence>
<proteinExistence type="inferred from homology"/>
<dbReference type="RefSeq" id="XP_013339656.1">
    <property type="nucleotide sequence ID" value="XM_013484202.1"/>
</dbReference>
<dbReference type="HOGENOM" id="CLU_027965_6_2_1"/>
<dbReference type="OrthoDB" id="5132116at2759"/>
<dbReference type="GeneID" id="25367668"/>
<feature type="compositionally biased region" description="Acidic residues" evidence="2">
    <location>
        <begin position="122"/>
        <end position="136"/>
    </location>
</feature>
<dbReference type="SMART" id="SM00268">
    <property type="entry name" value="ACTIN"/>
    <property type="match status" value="1"/>
</dbReference>
<feature type="region of interest" description="Disordered" evidence="2">
    <location>
        <begin position="111"/>
        <end position="136"/>
    </location>
</feature>
<dbReference type="Gene3D" id="3.30.420.40">
    <property type="match status" value="4"/>
</dbReference>
<keyword evidence="4" id="KW-1185">Reference proteome</keyword>
<dbReference type="EMBL" id="KL584781">
    <property type="protein sequence ID" value="KEQ91212.1"/>
    <property type="molecule type" value="Genomic_DNA"/>
</dbReference>
<evidence type="ECO:0000313" key="4">
    <source>
        <dbReference type="Proteomes" id="UP000030641"/>
    </source>
</evidence>
<dbReference type="InterPro" id="IPR004000">
    <property type="entry name" value="Actin"/>
</dbReference>
<dbReference type="OMA" id="MTEAPWN"/>
<organism evidence="3 4">
    <name type="scientific">Aureobasidium subglaciale (strain EXF-2481)</name>
    <name type="common">Aureobasidium pullulans var. subglaciale</name>
    <dbReference type="NCBI Taxonomy" id="1043005"/>
    <lineage>
        <taxon>Eukaryota</taxon>
        <taxon>Fungi</taxon>
        <taxon>Dikarya</taxon>
        <taxon>Ascomycota</taxon>
        <taxon>Pezizomycotina</taxon>
        <taxon>Dothideomycetes</taxon>
        <taxon>Dothideomycetidae</taxon>
        <taxon>Dothideales</taxon>
        <taxon>Saccotheciaceae</taxon>
        <taxon>Aureobasidium</taxon>
    </lineage>
</organism>
<sequence length="479" mass="52506">MNSYNAPATQEYAGDEINALVLDAGSFTTRAGFAGEDTPKSVIPSVYGSIASADADSKSRYLFGENAIHNPYQPHMDIRSPYDADGIVEDWDAASRLWEYSITSRLTGAKPTPAAKNGLNIDNEDGDKPEDGDGDVAMEGIEEQEKPMSEHPLLMSEPAWNPAKHRAKCMEIALEDWGAPAFWLGKTGVLAAFASGKPNALVIDIGASTTSVTPVHDGFVLKKGVQKSSLGGNFVSEQLRLQFSKMEPAVSLMPHYMVKSKSPVDAGQPANAVYIKHDIPPTDSFRKNEEERIFTSFKESMVQVWQGPGKLDLTDNMNNQPNVDVIKTLPPRPFEMPDGWNQVFGIERFRVAEGLFDAKAALTDDSHPAPDQKHTITQMVQAALSAVDVEIRPVLLNNIVLTGGGSLLDKLAERLHNELSTLYPNPRVRVHASNIVTDRKYGSWVGGSILASLGTFHQMWISKKEYEEHGSSIIEKRCK</sequence>
<reference evidence="3 4" key="1">
    <citation type="journal article" date="2014" name="BMC Genomics">
        <title>Genome sequencing of four Aureobasidium pullulans varieties: biotechnological potential, stress tolerance, and description of new species.</title>
        <authorList>
            <person name="Gostin Ar C."/>
            <person name="Ohm R.A."/>
            <person name="Kogej T."/>
            <person name="Sonjak S."/>
            <person name="Turk M."/>
            <person name="Zajc J."/>
            <person name="Zalar P."/>
            <person name="Grube M."/>
            <person name="Sun H."/>
            <person name="Han J."/>
            <person name="Sharma A."/>
            <person name="Chiniquy J."/>
            <person name="Ngan C.Y."/>
            <person name="Lipzen A."/>
            <person name="Barry K."/>
            <person name="Grigoriev I.V."/>
            <person name="Gunde-Cimerman N."/>
        </authorList>
    </citation>
    <scope>NUCLEOTIDE SEQUENCE [LARGE SCALE GENOMIC DNA]</scope>
    <source>
        <strain evidence="3 4">EXF-2481</strain>
    </source>
</reference>
<evidence type="ECO:0000256" key="1">
    <source>
        <dbReference type="RuleBase" id="RU000487"/>
    </source>
</evidence>
<dbReference type="Gene3D" id="3.90.640.10">
    <property type="entry name" value="Actin, Chain A, domain 4"/>
    <property type="match status" value="1"/>
</dbReference>
<dbReference type="InterPro" id="IPR043129">
    <property type="entry name" value="ATPase_NBD"/>
</dbReference>
<dbReference type="AlphaFoldDB" id="A0A074YAN6"/>
<dbReference type="PANTHER" id="PTHR11937">
    <property type="entry name" value="ACTIN"/>
    <property type="match status" value="1"/>
</dbReference>
<dbReference type="STRING" id="1043005.A0A074YAN6"/>
<dbReference type="CDD" id="cd13395">
    <property type="entry name" value="ASKHA_NBD_Arp4_ACTL6-like"/>
    <property type="match status" value="1"/>
</dbReference>
<dbReference type="SUPFAM" id="SSF53067">
    <property type="entry name" value="Actin-like ATPase domain"/>
    <property type="match status" value="2"/>
</dbReference>
<name>A0A074YAN6_AURSE</name>
<protein>
    <recommendedName>
        <fullName evidence="5">Actin/actin-like protein</fullName>
    </recommendedName>
</protein>